<accession>D5SMA1</accession>
<dbReference type="AlphaFoldDB" id="D5SMA1"/>
<evidence type="ECO:0000256" key="1">
    <source>
        <dbReference type="SAM" id="MobiDB-lite"/>
    </source>
</evidence>
<protein>
    <submittedName>
        <fullName evidence="2">Uncharacterized protein</fullName>
    </submittedName>
</protein>
<reference evidence="2 3" key="1">
    <citation type="journal article" date="2010" name="Genome Biol. Evol.">
        <title>The sequence of a 1.8-mb bacterial linear plasmid reveals a rich evolutionary reservoir of secondary metabolic pathways.</title>
        <authorList>
            <person name="Medema M.H."/>
            <person name="Trefzer A."/>
            <person name="Kovalchuk A."/>
            <person name="van den Berg M."/>
            <person name="Mueller U."/>
            <person name="Heijne W."/>
            <person name="Wu L."/>
            <person name="Alam M.T."/>
            <person name="Ronning C.M."/>
            <person name="Nierman W.C."/>
            <person name="Bovenberg R.A.L."/>
            <person name="Breitling R."/>
            <person name="Takano E."/>
        </authorList>
    </citation>
    <scope>NUCLEOTIDE SEQUENCE [LARGE SCALE GENOMIC DNA]</scope>
    <source>
        <strain evidence="3">ATCC 27064 / DSM 738 / JCM 4710 / NBRC 13307 / NCIMB 12785 / NRRL 3585 / VKM Ac-602</strain>
        <plasmid evidence="2">pSCL4</plasmid>
    </source>
</reference>
<name>D5SMA1_STRCL</name>
<keyword evidence="3" id="KW-1185">Reference proteome</keyword>
<dbReference type="EMBL" id="CM000914">
    <property type="protein sequence ID" value="EFG05044.2"/>
    <property type="molecule type" value="Genomic_DNA"/>
</dbReference>
<feature type="region of interest" description="Disordered" evidence="1">
    <location>
        <begin position="50"/>
        <end position="93"/>
    </location>
</feature>
<feature type="compositionally biased region" description="Low complexity" evidence="1">
    <location>
        <begin position="53"/>
        <end position="68"/>
    </location>
</feature>
<keyword evidence="2" id="KW-0614">Plasmid</keyword>
<dbReference type="Proteomes" id="UP000002357">
    <property type="component" value="Plasmid pSCL4"/>
</dbReference>
<dbReference type="Gene3D" id="3.40.50.150">
    <property type="entry name" value="Vaccinia Virus protein VP39"/>
    <property type="match status" value="1"/>
</dbReference>
<gene>
    <name evidence="2" type="ORF">SCLAV_p1563</name>
</gene>
<sequence>MTTVESDAHVATVAATRLTGYKGITTVHGDAVQDHDLGGGFDAVHAGLAVPAGYRPSGSPRSGPGPYRRPLRRPLVPHRPDPSRPRGRRERHR</sequence>
<evidence type="ECO:0000313" key="2">
    <source>
        <dbReference type="EMBL" id="EFG05044.2"/>
    </source>
</evidence>
<evidence type="ECO:0000313" key="3">
    <source>
        <dbReference type="Proteomes" id="UP000002357"/>
    </source>
</evidence>
<geneLocation type="plasmid" evidence="2 3">
    <name>pSCL4</name>
</geneLocation>
<dbReference type="InterPro" id="IPR029063">
    <property type="entry name" value="SAM-dependent_MTases_sf"/>
</dbReference>
<feature type="non-terminal residue" evidence="2">
    <location>
        <position position="93"/>
    </location>
</feature>
<organism evidence="2 3">
    <name type="scientific">Streptomyces clavuligerus</name>
    <dbReference type="NCBI Taxonomy" id="1901"/>
    <lineage>
        <taxon>Bacteria</taxon>
        <taxon>Bacillati</taxon>
        <taxon>Actinomycetota</taxon>
        <taxon>Actinomycetes</taxon>
        <taxon>Kitasatosporales</taxon>
        <taxon>Streptomycetaceae</taxon>
        <taxon>Streptomyces</taxon>
    </lineage>
</organism>
<proteinExistence type="predicted"/>